<sequence>MGLLESDARHLTISASHCILCSLTATCAREQITAARRLSLARNALQNHVTVQSSATGAEGASLVLVGPGTWRNTKGAFPMDGEKR</sequence>
<name>A0A699Y9P3_HAELA</name>
<gene>
    <name evidence="1" type="ORF">HaLaN_00592</name>
</gene>
<evidence type="ECO:0000313" key="2">
    <source>
        <dbReference type="Proteomes" id="UP000485058"/>
    </source>
</evidence>
<reference evidence="1 2" key="1">
    <citation type="submission" date="2020-02" db="EMBL/GenBank/DDBJ databases">
        <title>Draft genome sequence of Haematococcus lacustris strain NIES-144.</title>
        <authorList>
            <person name="Morimoto D."/>
            <person name="Nakagawa S."/>
            <person name="Yoshida T."/>
            <person name="Sawayama S."/>
        </authorList>
    </citation>
    <scope>NUCLEOTIDE SEQUENCE [LARGE SCALE GENOMIC DNA]</scope>
    <source>
        <strain evidence="1 2">NIES-144</strain>
    </source>
</reference>
<accession>A0A699Y9P3</accession>
<organism evidence="1 2">
    <name type="scientific">Haematococcus lacustris</name>
    <name type="common">Green alga</name>
    <name type="synonym">Haematococcus pluvialis</name>
    <dbReference type="NCBI Taxonomy" id="44745"/>
    <lineage>
        <taxon>Eukaryota</taxon>
        <taxon>Viridiplantae</taxon>
        <taxon>Chlorophyta</taxon>
        <taxon>core chlorophytes</taxon>
        <taxon>Chlorophyceae</taxon>
        <taxon>CS clade</taxon>
        <taxon>Chlamydomonadales</taxon>
        <taxon>Haematococcaceae</taxon>
        <taxon>Haematococcus</taxon>
    </lineage>
</organism>
<dbReference type="Proteomes" id="UP000485058">
    <property type="component" value="Unassembled WGS sequence"/>
</dbReference>
<dbReference type="EMBL" id="BLLF01000019">
    <property type="protein sequence ID" value="GFH06031.1"/>
    <property type="molecule type" value="Genomic_DNA"/>
</dbReference>
<proteinExistence type="predicted"/>
<comment type="caution">
    <text evidence="1">The sequence shown here is derived from an EMBL/GenBank/DDBJ whole genome shotgun (WGS) entry which is preliminary data.</text>
</comment>
<dbReference type="AlphaFoldDB" id="A0A699Y9P3"/>
<evidence type="ECO:0000313" key="1">
    <source>
        <dbReference type="EMBL" id="GFH06031.1"/>
    </source>
</evidence>
<keyword evidence="2" id="KW-1185">Reference proteome</keyword>
<protein>
    <submittedName>
        <fullName evidence="1">Uncharacterized protein</fullName>
    </submittedName>
</protein>